<feature type="signal peptide" evidence="1">
    <location>
        <begin position="1"/>
        <end position="47"/>
    </location>
</feature>
<dbReference type="Proteomes" id="UP000248795">
    <property type="component" value="Unassembled WGS sequence"/>
</dbReference>
<protein>
    <recommendedName>
        <fullName evidence="4">DUF922 domain-containing protein</fullName>
    </recommendedName>
</protein>
<dbReference type="InterPro" id="IPR010321">
    <property type="entry name" value="DUF922"/>
</dbReference>
<name>A0A2W2BY62_9HYPH</name>
<reference evidence="3" key="1">
    <citation type="submission" date="2018-06" db="EMBL/GenBank/DDBJ databases">
        <title>Aestuariibacter litoralis strain KCTC 52945T.</title>
        <authorList>
            <person name="Li X."/>
            <person name="Salam N."/>
            <person name="Li J.-L."/>
            <person name="Chen Y.-M."/>
            <person name="Yang Z.-W."/>
            <person name="Zhang L.-Y."/>
            <person name="Han M.-X."/>
            <person name="Xiao M."/>
            <person name="Li W.-J."/>
        </authorList>
    </citation>
    <scope>NUCLEOTIDE SEQUENCE [LARGE SCALE GENOMIC DNA]</scope>
    <source>
        <strain evidence="3">KCTC 52945</strain>
    </source>
</reference>
<keyword evidence="1" id="KW-0732">Signal</keyword>
<evidence type="ECO:0000313" key="3">
    <source>
        <dbReference type="Proteomes" id="UP000248795"/>
    </source>
</evidence>
<keyword evidence="3" id="KW-1185">Reference proteome</keyword>
<dbReference type="Pfam" id="PF06037">
    <property type="entry name" value="DUF922"/>
    <property type="match status" value="1"/>
</dbReference>
<evidence type="ECO:0008006" key="4">
    <source>
        <dbReference type="Google" id="ProtNLM"/>
    </source>
</evidence>
<feature type="chain" id="PRO_5015845602" description="DUF922 domain-containing protein" evidence="1">
    <location>
        <begin position="48"/>
        <end position="220"/>
    </location>
</feature>
<gene>
    <name evidence="2" type="ORF">DK847_00810</name>
</gene>
<dbReference type="AlphaFoldDB" id="A0A2W2BY62"/>
<organism evidence="2 3">
    <name type="scientific">Aestuariivirga litoralis</name>
    <dbReference type="NCBI Taxonomy" id="2650924"/>
    <lineage>
        <taxon>Bacteria</taxon>
        <taxon>Pseudomonadati</taxon>
        <taxon>Pseudomonadota</taxon>
        <taxon>Alphaproteobacteria</taxon>
        <taxon>Hyphomicrobiales</taxon>
        <taxon>Aestuariivirgaceae</taxon>
        <taxon>Aestuariivirga</taxon>
    </lineage>
</organism>
<comment type="caution">
    <text evidence="2">The sequence shown here is derived from an EMBL/GenBank/DDBJ whole genome shotgun (WGS) entry which is preliminary data.</text>
</comment>
<evidence type="ECO:0000313" key="2">
    <source>
        <dbReference type="EMBL" id="PZF78396.1"/>
    </source>
</evidence>
<dbReference type="EMBL" id="QKVK01000001">
    <property type="protein sequence ID" value="PZF78396.1"/>
    <property type="molecule type" value="Genomic_DNA"/>
</dbReference>
<accession>A0A2W2BY62</accession>
<proteinExistence type="predicted"/>
<evidence type="ECO:0000256" key="1">
    <source>
        <dbReference type="SAM" id="SignalP"/>
    </source>
</evidence>
<sequence>MRLRQEGSSAQAELDWMGYEVVMIRSRPIRAAVAALLLLAGAGPAPADTTHSIEFTYYPVAGRTPGEIYRSIVNRGPKVAGERAIAATSARGVQNYSLQQEGSSCRVVENHVNFRFTVEMPKPTGLASLSARDRGLWQQFTAFLKAHELQHTRLWLRCAADLDRKVLGIKTGNCKDAAQEAEDLWRKMKTACDKKQVRFDSEQRAELLAQPFMQRVMRGD</sequence>